<gene>
    <name evidence="2" type="ORF">FIU01_04750</name>
</gene>
<keyword evidence="3" id="KW-1185">Reference proteome</keyword>
<protein>
    <recommendedName>
        <fullName evidence="4">UrcA family protein</fullName>
    </recommendedName>
</protein>
<feature type="chain" id="PRO_5022859750" description="UrcA family protein" evidence="1">
    <location>
        <begin position="20"/>
        <end position="93"/>
    </location>
</feature>
<dbReference type="OrthoDB" id="8538658at2"/>
<dbReference type="KEGG" id="mmec:FIU01_04750"/>
<evidence type="ECO:0000256" key="1">
    <source>
        <dbReference type="SAM" id="SignalP"/>
    </source>
</evidence>
<name>A0A5B8CRJ7_9PROT</name>
<keyword evidence="1" id="KW-0732">Signal</keyword>
<sequence length="93" mass="10594">MKYAALMTTGLLANISIFASDMPATEPYADLMRNKQRVIRQLDQQMACVRLANDDQALRACLANLSRISVRSEEKTLNKQKMKTDALTQHEFF</sequence>
<dbReference type="EMBL" id="CP040946">
    <property type="protein sequence ID" value="QDC43898.1"/>
    <property type="molecule type" value="Genomic_DNA"/>
</dbReference>
<feature type="signal peptide" evidence="1">
    <location>
        <begin position="1"/>
        <end position="19"/>
    </location>
</feature>
<evidence type="ECO:0000313" key="2">
    <source>
        <dbReference type="EMBL" id="QDC43898.1"/>
    </source>
</evidence>
<dbReference type="Proteomes" id="UP000311008">
    <property type="component" value="Chromosome"/>
</dbReference>
<evidence type="ECO:0008006" key="4">
    <source>
        <dbReference type="Google" id="ProtNLM"/>
    </source>
</evidence>
<reference evidence="3" key="1">
    <citation type="journal article" date="2019" name="ISME J.">
        <title>Evolution in action: habitat transition from sediment to the pelagial leads to genome streamlining in Methylophilaceae.</title>
        <authorList>
            <person name="Salcher M."/>
            <person name="Schaefle D."/>
            <person name="Kaspar M."/>
            <person name="Neuenschwander S.M."/>
            <person name="Ghai R."/>
        </authorList>
    </citation>
    <scope>NUCLEOTIDE SEQUENCE [LARGE SCALE GENOMIC DNA]</scope>
    <source>
        <strain evidence="3">MMS-M-51</strain>
    </source>
</reference>
<proteinExistence type="predicted"/>
<evidence type="ECO:0000313" key="3">
    <source>
        <dbReference type="Proteomes" id="UP000311008"/>
    </source>
</evidence>
<organism evidence="2 3">
    <name type="scientific">Methylophilus medardicus</name>
    <dbReference type="NCBI Taxonomy" id="2588534"/>
    <lineage>
        <taxon>Bacteria</taxon>
        <taxon>Pseudomonadati</taxon>
        <taxon>Pseudomonadota</taxon>
        <taxon>Betaproteobacteria</taxon>
        <taxon>Nitrosomonadales</taxon>
        <taxon>Methylophilaceae</taxon>
        <taxon>Methylophilus</taxon>
    </lineage>
</organism>
<accession>A0A5B8CRJ7</accession>
<dbReference type="AlphaFoldDB" id="A0A5B8CRJ7"/>
<dbReference type="RefSeq" id="WP_140003241.1">
    <property type="nucleotide sequence ID" value="NZ_CP040946.1"/>
</dbReference>